<dbReference type="Pfam" id="PF01636">
    <property type="entry name" value="APH"/>
    <property type="match status" value="1"/>
</dbReference>
<accession>A0A919V654</accession>
<sequence>MHDAQTIHSKGMCEVPDREVLVGGVNEVVRIGATVRRPTGTWSPMVHELLRHLRRRGFTAAPSLHGVTEDGFEILDFLPGKVPGYPLPPAATTRKALESAAALLRAYHDCTVDFVAEAPSEGWMLLALSPAEVICHGDYAPYNCVLDGDTVVGVIDFDTAHPGTRLWDIAYAVYRWAPTTSPANPDGFGTPEEQAERARLFCDHYGLDEDDRAGLVDTVIARLHALVAFMKAQAAVGHPAFTGHLAAGHHLHYLADAEHMDRQRRLFERFL</sequence>
<comment type="caution">
    <text evidence="2">The sequence shown here is derived from an EMBL/GenBank/DDBJ whole genome shotgun (WGS) entry which is preliminary data.</text>
</comment>
<dbReference type="Proteomes" id="UP000606172">
    <property type="component" value="Unassembled WGS sequence"/>
</dbReference>
<feature type="domain" description="Aminoglycoside phosphotransferase" evidence="1">
    <location>
        <begin position="126"/>
        <end position="182"/>
    </location>
</feature>
<name>A0A919V654_9ACTN</name>
<reference evidence="2" key="1">
    <citation type="submission" date="2021-01" db="EMBL/GenBank/DDBJ databases">
        <title>Whole genome shotgun sequence of Sinosporangium siamense NBRC 109515.</title>
        <authorList>
            <person name="Komaki H."/>
            <person name="Tamura T."/>
        </authorList>
    </citation>
    <scope>NUCLEOTIDE SEQUENCE</scope>
    <source>
        <strain evidence="2">NBRC 109515</strain>
    </source>
</reference>
<evidence type="ECO:0000259" key="1">
    <source>
        <dbReference type="Pfam" id="PF01636"/>
    </source>
</evidence>
<proteinExistence type="predicted"/>
<dbReference type="Gene3D" id="3.90.1200.10">
    <property type="match status" value="1"/>
</dbReference>
<dbReference type="SUPFAM" id="SSF56112">
    <property type="entry name" value="Protein kinase-like (PK-like)"/>
    <property type="match status" value="1"/>
</dbReference>
<evidence type="ECO:0000313" key="3">
    <source>
        <dbReference type="Proteomes" id="UP000606172"/>
    </source>
</evidence>
<gene>
    <name evidence="2" type="ORF">Ssi02_23790</name>
</gene>
<dbReference type="InterPro" id="IPR002575">
    <property type="entry name" value="Aminoglycoside_PTrfase"/>
</dbReference>
<organism evidence="2 3">
    <name type="scientific">Sinosporangium siamense</name>
    <dbReference type="NCBI Taxonomy" id="1367973"/>
    <lineage>
        <taxon>Bacteria</taxon>
        <taxon>Bacillati</taxon>
        <taxon>Actinomycetota</taxon>
        <taxon>Actinomycetes</taxon>
        <taxon>Streptosporangiales</taxon>
        <taxon>Streptosporangiaceae</taxon>
        <taxon>Sinosporangium</taxon>
    </lineage>
</organism>
<dbReference type="AlphaFoldDB" id="A0A919V654"/>
<dbReference type="EMBL" id="BOOW01000014">
    <property type="protein sequence ID" value="GII92148.1"/>
    <property type="molecule type" value="Genomic_DNA"/>
</dbReference>
<evidence type="ECO:0000313" key="2">
    <source>
        <dbReference type="EMBL" id="GII92148.1"/>
    </source>
</evidence>
<dbReference type="InterPro" id="IPR011009">
    <property type="entry name" value="Kinase-like_dom_sf"/>
</dbReference>
<protein>
    <submittedName>
        <fullName evidence="2">Phosphotransferase</fullName>
    </submittedName>
</protein>
<keyword evidence="3" id="KW-1185">Reference proteome</keyword>